<dbReference type="InterPro" id="IPR026057">
    <property type="entry name" value="TBL_C"/>
</dbReference>
<dbReference type="GO" id="GO:0016413">
    <property type="term" value="F:O-acetyltransferase activity"/>
    <property type="evidence" value="ECO:0007669"/>
    <property type="project" value="InterPro"/>
</dbReference>
<accession>A0A835JAV3</accession>
<organism evidence="3 4">
    <name type="scientific">Salix dunnii</name>
    <dbReference type="NCBI Taxonomy" id="1413687"/>
    <lineage>
        <taxon>Eukaryota</taxon>
        <taxon>Viridiplantae</taxon>
        <taxon>Streptophyta</taxon>
        <taxon>Embryophyta</taxon>
        <taxon>Tracheophyta</taxon>
        <taxon>Spermatophyta</taxon>
        <taxon>Magnoliopsida</taxon>
        <taxon>eudicotyledons</taxon>
        <taxon>Gunneridae</taxon>
        <taxon>Pentapetalae</taxon>
        <taxon>rosids</taxon>
        <taxon>fabids</taxon>
        <taxon>Malpighiales</taxon>
        <taxon>Salicaceae</taxon>
        <taxon>Saliceae</taxon>
        <taxon>Salix</taxon>
    </lineage>
</organism>
<dbReference type="EMBL" id="JADGMS010000016">
    <property type="protein sequence ID" value="KAF9665229.1"/>
    <property type="molecule type" value="Genomic_DNA"/>
</dbReference>
<reference evidence="3 4" key="1">
    <citation type="submission" date="2020-10" db="EMBL/GenBank/DDBJ databases">
        <title>Plant Genome Project.</title>
        <authorList>
            <person name="Zhang R.-G."/>
        </authorList>
    </citation>
    <scope>NUCLEOTIDE SEQUENCE [LARGE SCALE GENOMIC DNA]</scope>
    <source>
        <strain evidence="3">FAFU-HL-1</strain>
        <tissue evidence="3">Leaf</tissue>
    </source>
</reference>
<keyword evidence="4" id="KW-1185">Reference proteome</keyword>
<evidence type="ECO:0000256" key="1">
    <source>
        <dbReference type="ARBA" id="ARBA00007727"/>
    </source>
</evidence>
<name>A0A835JAV3_9ROSI</name>
<dbReference type="OrthoDB" id="828161at2759"/>
<comment type="caution">
    <text evidence="3">The sequence shown here is derived from an EMBL/GenBank/DDBJ whole genome shotgun (WGS) entry which is preliminary data.</text>
</comment>
<feature type="domain" description="Trichome birefringence-like C-terminal" evidence="2">
    <location>
        <begin position="114"/>
        <end position="167"/>
    </location>
</feature>
<evidence type="ECO:0000313" key="3">
    <source>
        <dbReference type="EMBL" id="KAF9665229.1"/>
    </source>
</evidence>
<protein>
    <recommendedName>
        <fullName evidence="2">Trichome birefringence-like C-terminal domain-containing protein</fullName>
    </recommendedName>
</protein>
<gene>
    <name evidence="3" type="ORF">SADUNF_Sadunf16G0100900</name>
</gene>
<dbReference type="PANTHER" id="PTHR32285">
    <property type="entry name" value="PROTEIN TRICHOME BIREFRINGENCE-LIKE 9-RELATED"/>
    <property type="match status" value="1"/>
</dbReference>
<evidence type="ECO:0000313" key="4">
    <source>
        <dbReference type="Proteomes" id="UP000657918"/>
    </source>
</evidence>
<feature type="domain" description="Trichome birefringence-like C-terminal" evidence="2">
    <location>
        <begin position="55"/>
        <end position="110"/>
    </location>
</feature>
<dbReference type="PANTHER" id="PTHR32285:SF7">
    <property type="entry name" value="PROTEIN TRICHOME BIREFRINGENCE-LIKE 3"/>
    <property type="match status" value="1"/>
</dbReference>
<dbReference type="GO" id="GO:0005794">
    <property type="term" value="C:Golgi apparatus"/>
    <property type="evidence" value="ECO:0007669"/>
    <property type="project" value="TreeGrafter"/>
</dbReference>
<dbReference type="InterPro" id="IPR029962">
    <property type="entry name" value="TBL"/>
</dbReference>
<dbReference type="AlphaFoldDB" id="A0A835JAV3"/>
<evidence type="ECO:0000259" key="2">
    <source>
        <dbReference type="Pfam" id="PF13839"/>
    </source>
</evidence>
<proteinExistence type="inferred from homology"/>
<dbReference type="Proteomes" id="UP000657918">
    <property type="component" value="Chromosome 16"/>
</dbReference>
<dbReference type="Pfam" id="PF13839">
    <property type="entry name" value="PC-Esterase"/>
    <property type="match status" value="2"/>
</dbReference>
<comment type="similarity">
    <text evidence="1">Belongs to the PC-esterase family. TBL subfamily.</text>
</comment>
<sequence length="169" mass="19453">MGCSRKQQNFLPYVGLKQQSSSSPSIGSYSPAANQTSIRDSDYSRWEWQLDDCTLPRFNPELALKKLRGKRLLFVGDSLQRGQWQSFICLVEWIIPEDKKSLKQGQPHSVFRAKLSEYRIDSHSSVYTKTGGKLLTKEQRADPFQHADCIHWCLPGVPDTWNQIFLAYL</sequence>